<evidence type="ECO:0000313" key="3">
    <source>
        <dbReference type="Proteomes" id="UP000012174"/>
    </source>
</evidence>
<dbReference type="OMA" id="FLRTAPM"/>
<dbReference type="Pfam" id="PF01966">
    <property type="entry name" value="HD"/>
    <property type="match status" value="1"/>
</dbReference>
<reference evidence="3" key="1">
    <citation type="journal article" date="2013" name="Genome Announc.">
        <title>Draft genome sequence of the grapevine dieback fungus Eutypa lata UCR-EL1.</title>
        <authorList>
            <person name="Blanco-Ulate B."/>
            <person name="Rolshausen P.E."/>
            <person name="Cantu D."/>
        </authorList>
    </citation>
    <scope>NUCLEOTIDE SEQUENCE [LARGE SCALE GENOMIC DNA]</scope>
    <source>
        <strain evidence="3">UCR-EL1</strain>
    </source>
</reference>
<keyword evidence="3" id="KW-1185">Reference proteome</keyword>
<dbReference type="PANTHER" id="PTHR35569">
    <property type="entry name" value="CYANAMIDE HYDRATASE DDI2-RELATED"/>
    <property type="match status" value="1"/>
</dbReference>
<dbReference type="HOGENOM" id="CLU_1875428_0_0_1"/>
<dbReference type="PANTHER" id="PTHR35569:SF1">
    <property type="entry name" value="CYANAMIDE HYDRATASE DDI2-RELATED"/>
    <property type="match status" value="1"/>
</dbReference>
<dbReference type="SUPFAM" id="SSF109604">
    <property type="entry name" value="HD-domain/PDEase-like"/>
    <property type="match status" value="1"/>
</dbReference>
<dbReference type="EMBL" id="KB707101">
    <property type="protein sequence ID" value="EMR64239.1"/>
    <property type="molecule type" value="Genomic_DNA"/>
</dbReference>
<dbReference type="eggNOG" id="ENOG502SPZ7">
    <property type="taxonomic scope" value="Eukaryota"/>
</dbReference>
<sequence length="136" mass="14804">MYLNPNITQSLALQQESDYLPSFPAINVTFPNTALTLAAVAYLRENTSPSTYTHCVRSAYFALILLSKVAGYGDLAGTASAVELVLVAILLHDLGWATNKALISPDKRFEVDGANSARRFLRTAPMCALLLLVLRM</sequence>
<dbReference type="Gene3D" id="1.10.3210.10">
    <property type="entry name" value="Hypothetical protein af1432"/>
    <property type="match status" value="1"/>
</dbReference>
<dbReference type="InterPro" id="IPR003607">
    <property type="entry name" value="HD/PDEase_dom"/>
</dbReference>
<protein>
    <submittedName>
        <fullName evidence="2">Putative metal dependent phosphohydrolase protein</fullName>
    </submittedName>
</protein>
<dbReference type="CDD" id="cd00077">
    <property type="entry name" value="HDc"/>
    <property type="match status" value="1"/>
</dbReference>
<name>M7SDE5_EUTLA</name>
<dbReference type="Proteomes" id="UP000012174">
    <property type="component" value="Unassembled WGS sequence"/>
</dbReference>
<evidence type="ECO:0000313" key="2">
    <source>
        <dbReference type="EMBL" id="EMR64239.1"/>
    </source>
</evidence>
<proteinExistence type="predicted"/>
<dbReference type="OrthoDB" id="2378324at2759"/>
<dbReference type="STRING" id="1287681.M7SDE5"/>
<feature type="domain" description="HD" evidence="1">
    <location>
        <begin position="51"/>
        <end position="120"/>
    </location>
</feature>
<evidence type="ECO:0000259" key="1">
    <source>
        <dbReference type="Pfam" id="PF01966"/>
    </source>
</evidence>
<gene>
    <name evidence="2" type="ORF">UCREL1_8803</name>
</gene>
<dbReference type="InterPro" id="IPR006674">
    <property type="entry name" value="HD_domain"/>
</dbReference>
<organism evidence="2 3">
    <name type="scientific">Eutypa lata (strain UCR-EL1)</name>
    <name type="common">Grapevine dieback disease fungus</name>
    <name type="synonym">Eutypa armeniacae</name>
    <dbReference type="NCBI Taxonomy" id="1287681"/>
    <lineage>
        <taxon>Eukaryota</taxon>
        <taxon>Fungi</taxon>
        <taxon>Dikarya</taxon>
        <taxon>Ascomycota</taxon>
        <taxon>Pezizomycotina</taxon>
        <taxon>Sordariomycetes</taxon>
        <taxon>Xylariomycetidae</taxon>
        <taxon>Xylariales</taxon>
        <taxon>Diatrypaceae</taxon>
        <taxon>Eutypa</taxon>
    </lineage>
</organism>
<dbReference type="AlphaFoldDB" id="M7SDE5"/>
<dbReference type="KEGG" id="ela:UCREL1_8803"/>
<dbReference type="GO" id="GO:0016787">
    <property type="term" value="F:hydrolase activity"/>
    <property type="evidence" value="ECO:0007669"/>
    <property type="project" value="UniProtKB-KW"/>
</dbReference>
<keyword evidence="2" id="KW-0378">Hydrolase</keyword>
<accession>M7SDE5</accession>